<feature type="compositionally biased region" description="Basic and acidic residues" evidence="1">
    <location>
        <begin position="275"/>
        <end position="288"/>
    </location>
</feature>
<name>A0A4P9Z3J3_9FUNG</name>
<feature type="region of interest" description="Disordered" evidence="1">
    <location>
        <begin position="139"/>
        <end position="165"/>
    </location>
</feature>
<dbReference type="Proteomes" id="UP000278143">
    <property type="component" value="Unassembled WGS sequence"/>
</dbReference>
<dbReference type="AlphaFoldDB" id="A0A4P9Z3J3"/>
<dbReference type="OrthoDB" id="10622704at2759"/>
<reference evidence="3" key="1">
    <citation type="journal article" date="2018" name="Nat. Microbiol.">
        <title>Leveraging single-cell genomics to expand the fungal tree of life.</title>
        <authorList>
            <person name="Ahrendt S.R."/>
            <person name="Quandt C.A."/>
            <person name="Ciobanu D."/>
            <person name="Clum A."/>
            <person name="Salamov A."/>
            <person name="Andreopoulos B."/>
            <person name="Cheng J.F."/>
            <person name="Woyke T."/>
            <person name="Pelin A."/>
            <person name="Henrissat B."/>
            <person name="Reynolds N.K."/>
            <person name="Benny G.L."/>
            <person name="Smith M.E."/>
            <person name="James T.Y."/>
            <person name="Grigoriev I.V."/>
        </authorList>
    </citation>
    <scope>NUCLEOTIDE SEQUENCE [LARGE SCALE GENOMIC DNA]</scope>
    <source>
        <strain evidence="3">Benny S71-1</strain>
    </source>
</reference>
<evidence type="ECO:0000313" key="3">
    <source>
        <dbReference type="Proteomes" id="UP000278143"/>
    </source>
</evidence>
<keyword evidence="3" id="KW-1185">Reference proteome</keyword>
<evidence type="ECO:0000313" key="2">
    <source>
        <dbReference type="EMBL" id="RKP26090.1"/>
    </source>
</evidence>
<proteinExistence type="predicted"/>
<protein>
    <submittedName>
        <fullName evidence="2">Uncharacterized protein</fullName>
    </submittedName>
</protein>
<dbReference type="EMBL" id="KZ989518">
    <property type="protein sequence ID" value="RKP26090.1"/>
    <property type="molecule type" value="Genomic_DNA"/>
</dbReference>
<feature type="region of interest" description="Disordered" evidence="1">
    <location>
        <begin position="253"/>
        <end position="311"/>
    </location>
</feature>
<organism evidence="2 3">
    <name type="scientific">Syncephalis pseudoplumigaleata</name>
    <dbReference type="NCBI Taxonomy" id="1712513"/>
    <lineage>
        <taxon>Eukaryota</taxon>
        <taxon>Fungi</taxon>
        <taxon>Fungi incertae sedis</taxon>
        <taxon>Zoopagomycota</taxon>
        <taxon>Zoopagomycotina</taxon>
        <taxon>Zoopagomycetes</taxon>
        <taxon>Zoopagales</taxon>
        <taxon>Piptocephalidaceae</taxon>
        <taxon>Syncephalis</taxon>
    </lineage>
</organism>
<sequence length="371" mass="40660">MASVPVVSGEGAAVDMERDRHTILWQATVHVNPSLLLPLGIEADVLNVCLGELAELTGRHRAMAGDAASGGSARTNTRGHEYGGHLPDGQCSAHLPHGHLLRRGHGHSQYAMLLHVTSQSRLRWETTGKMALNPFDQTGKQARQRRGGYAANWPHSRSNAKDETEEEDGLCIKAEWLHNYDAFINLCDYIDHPDHTTNNSNINSSELLAPFESWWDSMSMSSAHSRVREASDASILVPDAMAEYAYLEHVSAQRDKEAANAAKTPASIRKRLSKRDRTIMQRLTDRTTKSSTATRTSTPASSRSSSISGDVKANAAMQSAVDRVNAENIKNSNHKVGDTAAYRAYTQLTTSYRTISHCMRVGHEEGCTTSA</sequence>
<accession>A0A4P9Z3J3</accession>
<evidence type="ECO:0000256" key="1">
    <source>
        <dbReference type="SAM" id="MobiDB-lite"/>
    </source>
</evidence>
<feature type="compositionally biased region" description="Low complexity" evidence="1">
    <location>
        <begin position="289"/>
        <end position="308"/>
    </location>
</feature>
<gene>
    <name evidence="2" type="ORF">SYNPS1DRAFT_28200</name>
</gene>